<dbReference type="PANTHER" id="PTHR36456:SF1">
    <property type="entry name" value="UPF0232 PROTEIN SCO3875"/>
    <property type="match status" value="1"/>
</dbReference>
<comment type="caution">
    <text evidence="1">The sequence shown here is derived from an EMBL/GenBank/DDBJ whole genome shotgun (WGS) entry which is preliminary data.</text>
</comment>
<evidence type="ECO:0000313" key="1">
    <source>
        <dbReference type="EMBL" id="MFD2891546.1"/>
    </source>
</evidence>
<dbReference type="Proteomes" id="UP001597534">
    <property type="component" value="Unassembled WGS sequence"/>
</dbReference>
<dbReference type="PANTHER" id="PTHR36456">
    <property type="entry name" value="UPF0232 PROTEIN SCO3875"/>
    <property type="match status" value="1"/>
</dbReference>
<dbReference type="Pfam" id="PF05258">
    <property type="entry name" value="DciA"/>
    <property type="match status" value="1"/>
</dbReference>
<reference evidence="2" key="1">
    <citation type="journal article" date="2019" name="Int. J. Syst. Evol. Microbiol.">
        <title>The Global Catalogue of Microorganisms (GCM) 10K type strain sequencing project: providing services to taxonomists for standard genome sequencing and annotation.</title>
        <authorList>
            <consortium name="The Broad Institute Genomics Platform"/>
            <consortium name="The Broad Institute Genome Sequencing Center for Infectious Disease"/>
            <person name="Wu L."/>
            <person name="Ma J."/>
        </authorList>
    </citation>
    <scope>NUCLEOTIDE SEQUENCE [LARGE SCALE GENOMIC DNA]</scope>
    <source>
        <strain evidence="2">KCTC 22671</strain>
    </source>
</reference>
<keyword evidence="2" id="KW-1185">Reference proteome</keyword>
<gene>
    <name evidence="1" type="ORF">ACFS5J_05905</name>
</gene>
<organism evidence="1 2">
    <name type="scientific">Flavobacterium chuncheonense</name>
    <dbReference type="NCBI Taxonomy" id="2026653"/>
    <lineage>
        <taxon>Bacteria</taxon>
        <taxon>Pseudomonadati</taxon>
        <taxon>Bacteroidota</taxon>
        <taxon>Flavobacteriia</taxon>
        <taxon>Flavobacteriales</taxon>
        <taxon>Flavobacteriaceae</taxon>
        <taxon>Flavobacterium</taxon>
    </lineage>
</organism>
<proteinExistence type="predicted"/>
<protein>
    <submittedName>
        <fullName evidence="1">DUF721 domain-containing protein</fullName>
    </submittedName>
</protein>
<evidence type="ECO:0000313" key="2">
    <source>
        <dbReference type="Proteomes" id="UP001597534"/>
    </source>
</evidence>
<dbReference type="InterPro" id="IPR007922">
    <property type="entry name" value="DciA-like"/>
</dbReference>
<dbReference type="RefSeq" id="WP_379811130.1">
    <property type="nucleotide sequence ID" value="NZ_JBHUPC010000012.1"/>
</dbReference>
<name>A0ABW5YKD6_9FLAO</name>
<dbReference type="EMBL" id="JBHUPC010000012">
    <property type="protein sequence ID" value="MFD2891546.1"/>
    <property type="molecule type" value="Genomic_DNA"/>
</dbReference>
<accession>A0ABW5YKD6</accession>
<sequence>MAKTKRFNEENSIEDVLKAFIEVNKLSAGIEKVDVREAWFKLMGTGITNYTDEVLLKNGTLYVRITSSVLREELSYGKDKIVAMLNEELKKDVVTTLVLR</sequence>